<name>A0AAE0SX71_9BIVA</name>
<evidence type="ECO:0000313" key="2">
    <source>
        <dbReference type="Proteomes" id="UP001195483"/>
    </source>
</evidence>
<reference evidence="1" key="1">
    <citation type="journal article" date="2021" name="Genome Biol. Evol.">
        <title>A High-Quality Reference Genome for a Parasitic Bivalve with Doubly Uniparental Inheritance (Bivalvia: Unionida).</title>
        <authorList>
            <person name="Smith C.H."/>
        </authorList>
    </citation>
    <scope>NUCLEOTIDE SEQUENCE</scope>
    <source>
        <strain evidence="1">CHS0354</strain>
    </source>
</reference>
<dbReference type="AlphaFoldDB" id="A0AAE0SX71"/>
<accession>A0AAE0SX71</accession>
<protein>
    <submittedName>
        <fullName evidence="1">Uncharacterized protein</fullName>
    </submittedName>
</protein>
<dbReference type="Proteomes" id="UP001195483">
    <property type="component" value="Unassembled WGS sequence"/>
</dbReference>
<gene>
    <name evidence="1" type="ORF">CHS0354_022429</name>
</gene>
<organism evidence="1 2">
    <name type="scientific">Potamilus streckersoni</name>
    <dbReference type="NCBI Taxonomy" id="2493646"/>
    <lineage>
        <taxon>Eukaryota</taxon>
        <taxon>Metazoa</taxon>
        <taxon>Spiralia</taxon>
        <taxon>Lophotrochozoa</taxon>
        <taxon>Mollusca</taxon>
        <taxon>Bivalvia</taxon>
        <taxon>Autobranchia</taxon>
        <taxon>Heteroconchia</taxon>
        <taxon>Palaeoheterodonta</taxon>
        <taxon>Unionida</taxon>
        <taxon>Unionoidea</taxon>
        <taxon>Unionidae</taxon>
        <taxon>Ambleminae</taxon>
        <taxon>Lampsilini</taxon>
        <taxon>Potamilus</taxon>
    </lineage>
</organism>
<reference evidence="1" key="2">
    <citation type="journal article" date="2021" name="Genome Biol. Evol.">
        <title>Developing a high-quality reference genome for a parasitic bivalve with doubly uniparental inheritance (Bivalvia: Unionida).</title>
        <authorList>
            <person name="Smith C.H."/>
        </authorList>
    </citation>
    <scope>NUCLEOTIDE SEQUENCE</scope>
    <source>
        <strain evidence="1">CHS0354</strain>
        <tissue evidence="1">Mantle</tissue>
    </source>
</reference>
<sequence>MTLDLEPFFNPLVTKHTAQFSKTEVPFGEQVCETKKKSCIEIPENASVVVKVLRTADVEKAANVEMPASVQDVKLSANALVIVTVVRAALDPARANVTLDVHANETRNCVHWKNIGTSIYHH</sequence>
<evidence type="ECO:0000313" key="1">
    <source>
        <dbReference type="EMBL" id="KAK3599857.1"/>
    </source>
</evidence>
<keyword evidence="2" id="KW-1185">Reference proteome</keyword>
<proteinExistence type="predicted"/>
<comment type="caution">
    <text evidence="1">The sequence shown here is derived from an EMBL/GenBank/DDBJ whole genome shotgun (WGS) entry which is preliminary data.</text>
</comment>
<dbReference type="EMBL" id="JAEAOA010001358">
    <property type="protein sequence ID" value="KAK3599857.1"/>
    <property type="molecule type" value="Genomic_DNA"/>
</dbReference>
<reference evidence="1" key="3">
    <citation type="submission" date="2023-05" db="EMBL/GenBank/DDBJ databases">
        <authorList>
            <person name="Smith C.H."/>
        </authorList>
    </citation>
    <scope>NUCLEOTIDE SEQUENCE</scope>
    <source>
        <strain evidence="1">CHS0354</strain>
        <tissue evidence="1">Mantle</tissue>
    </source>
</reference>